<evidence type="ECO:0000256" key="1">
    <source>
        <dbReference type="ARBA" id="ARBA00004184"/>
    </source>
</evidence>
<evidence type="ECO:0000256" key="5">
    <source>
        <dbReference type="ARBA" id="ARBA00023136"/>
    </source>
</evidence>
<gene>
    <name evidence="10" type="primary">GCC2</name>
    <name evidence="10" type="ORF">DERF_001337</name>
    <name evidence="9" type="ORF">HUG17_4541</name>
</gene>
<comment type="caution">
    <text evidence="10">The sequence shown here is derived from an EMBL/GenBank/DDBJ whole genome shotgun (WGS) entry which is preliminary data.</text>
</comment>
<dbReference type="Proteomes" id="UP000790347">
    <property type="component" value="Unassembled WGS sequence"/>
</dbReference>
<name>A0A922IAA9_DERFA</name>
<dbReference type="Pfam" id="PF01465">
    <property type="entry name" value="GRIP"/>
    <property type="match status" value="1"/>
</dbReference>
<evidence type="ECO:0000256" key="7">
    <source>
        <dbReference type="SAM" id="MobiDB-lite"/>
    </source>
</evidence>
<evidence type="ECO:0000313" key="9">
    <source>
        <dbReference type="EMBL" id="KAH7641497.1"/>
    </source>
</evidence>
<evidence type="ECO:0000256" key="2">
    <source>
        <dbReference type="ARBA" id="ARBA00004496"/>
    </source>
</evidence>
<keyword evidence="3" id="KW-0963">Cytoplasm</keyword>
<dbReference type="InterPro" id="IPR000237">
    <property type="entry name" value="GRIP_dom"/>
</dbReference>
<reference evidence="9" key="3">
    <citation type="journal article" date="2021" name="World Allergy Organ. J.">
        <title>Chromosome-level assembly of Dermatophagoides farinae genome and transcriptome reveals two novel allergens Der f 37 and Der f 39.</title>
        <authorList>
            <person name="Chen J."/>
            <person name="Cai Z."/>
            <person name="Fan D."/>
            <person name="Hu J."/>
            <person name="Hou Y."/>
            <person name="He Y."/>
            <person name="Zhang Z."/>
            <person name="Zhao Z."/>
            <person name="Gao P."/>
            <person name="Hu W."/>
            <person name="Sun J."/>
            <person name="Li J."/>
            <person name="Ji K."/>
        </authorList>
    </citation>
    <scope>NUCLEOTIDE SEQUENCE</scope>
    <source>
        <strain evidence="9">JKM2019</strain>
    </source>
</reference>
<dbReference type="PANTHER" id="PTHR23157:SF25">
    <property type="entry name" value="GRIP AND COILED-COIL DOMAIN-CONTAINING PROTEIN 1"/>
    <property type="match status" value="1"/>
</dbReference>
<keyword evidence="11" id="KW-1185">Reference proteome</keyword>
<feature type="domain" description="GRIP" evidence="8">
    <location>
        <begin position="588"/>
        <end position="638"/>
    </location>
</feature>
<reference evidence="10" key="1">
    <citation type="submission" date="2013-05" db="EMBL/GenBank/DDBJ databases">
        <authorList>
            <person name="Yim A.K.Y."/>
            <person name="Chan T.F."/>
            <person name="Ji K.M."/>
            <person name="Liu X.Y."/>
            <person name="Zhou J.W."/>
            <person name="Li R.Q."/>
            <person name="Yang K.Y."/>
            <person name="Li J."/>
            <person name="Li M."/>
            <person name="Law P.T.W."/>
            <person name="Wu Y.L."/>
            <person name="Cai Z.L."/>
            <person name="Qin H."/>
            <person name="Bao Y."/>
            <person name="Leung R.K.K."/>
            <person name="Ng P.K.S."/>
            <person name="Zou J."/>
            <person name="Zhong X.J."/>
            <person name="Ran P.X."/>
            <person name="Zhong N.S."/>
            <person name="Liu Z.G."/>
            <person name="Tsui S.K.W."/>
        </authorList>
    </citation>
    <scope>NUCLEOTIDE SEQUENCE</scope>
    <source>
        <strain evidence="10">Derf</strain>
        <tissue evidence="10">Whole organism</tissue>
    </source>
</reference>
<evidence type="ECO:0000256" key="3">
    <source>
        <dbReference type="ARBA" id="ARBA00022490"/>
    </source>
</evidence>
<keyword evidence="5" id="KW-0472">Membrane</keyword>
<protein>
    <submittedName>
        <fullName evidence="10">GRIP and coiled-coil domain-containing protein 2</fullName>
    </submittedName>
</protein>
<dbReference type="AlphaFoldDB" id="A0A922IAA9"/>
<dbReference type="Proteomes" id="UP000828236">
    <property type="component" value="Unassembled WGS sequence"/>
</dbReference>
<evidence type="ECO:0000256" key="4">
    <source>
        <dbReference type="ARBA" id="ARBA00023054"/>
    </source>
</evidence>
<dbReference type="EMBL" id="ASGP02000001">
    <property type="protein sequence ID" value="KAH9527315.1"/>
    <property type="molecule type" value="Genomic_DNA"/>
</dbReference>
<evidence type="ECO:0000313" key="11">
    <source>
        <dbReference type="Proteomes" id="UP000790347"/>
    </source>
</evidence>
<accession>A0A922IAA9</accession>
<dbReference type="Gene3D" id="1.10.220.60">
    <property type="entry name" value="GRIP domain"/>
    <property type="match status" value="1"/>
</dbReference>
<proteinExistence type="predicted"/>
<reference evidence="9" key="2">
    <citation type="submission" date="2020-06" db="EMBL/GenBank/DDBJ databases">
        <authorList>
            <person name="Ji K."/>
            <person name="Li J."/>
        </authorList>
    </citation>
    <scope>NUCLEOTIDE SEQUENCE</scope>
    <source>
        <strain evidence="9">JKM2019</strain>
        <tissue evidence="9">Whole body</tissue>
    </source>
</reference>
<dbReference type="GO" id="GO:0005794">
    <property type="term" value="C:Golgi apparatus"/>
    <property type="evidence" value="ECO:0007669"/>
    <property type="project" value="TreeGrafter"/>
</dbReference>
<organism evidence="10 11">
    <name type="scientific">Dermatophagoides farinae</name>
    <name type="common">American house dust mite</name>
    <dbReference type="NCBI Taxonomy" id="6954"/>
    <lineage>
        <taxon>Eukaryota</taxon>
        <taxon>Metazoa</taxon>
        <taxon>Ecdysozoa</taxon>
        <taxon>Arthropoda</taxon>
        <taxon>Chelicerata</taxon>
        <taxon>Arachnida</taxon>
        <taxon>Acari</taxon>
        <taxon>Acariformes</taxon>
        <taxon>Sarcoptiformes</taxon>
        <taxon>Astigmata</taxon>
        <taxon>Psoroptidia</taxon>
        <taxon>Analgoidea</taxon>
        <taxon>Pyroglyphidae</taxon>
        <taxon>Dermatophagoidinae</taxon>
        <taxon>Dermatophagoides</taxon>
    </lineage>
</organism>
<dbReference type="SMART" id="SM00755">
    <property type="entry name" value="Grip"/>
    <property type="match status" value="1"/>
</dbReference>
<keyword evidence="4 6" id="KW-0175">Coiled coil</keyword>
<evidence type="ECO:0000313" key="10">
    <source>
        <dbReference type="EMBL" id="KAH9527315.1"/>
    </source>
</evidence>
<feature type="coiled-coil region" evidence="6">
    <location>
        <begin position="358"/>
        <end position="491"/>
    </location>
</feature>
<dbReference type="InterPro" id="IPR051952">
    <property type="entry name" value="Golgi-autophagy_related"/>
</dbReference>
<sequence length="660" mass="78138">MMDCSSTDHHHHPLDDEDDINNRNHNNETIESYTNNNQSLNNDNESLQQKLKETEEKLLKFKNFVLTLRNERNQLKEKVNNDNQVIEKLKAQVKKSQNCNQLFHNFQQLQNEYDKSQDEIEQYKKRTKQSDLDLAKCVDEMNQLKVINDDQKDTIRLLQLNQSQQDIQIDMQKETIKEYESKIIVLETKLAEKDVQVHDYEMKINESNELQQELKSKNDIIEQLSVQLAEQTEQLEKYSDEICDQKKVIEKYAVLEKENVNLAEEYNKNKHIIQSNCEEIEKFKQNESKLQSTIEMLEKSMNDFRVLHTEKIAALELENYDLKNKLQFSETDLRNNREKFDEYKSKVAITLKENKMNHGDYSRQIESLNLRLENLQEENEKLRNESEKLSVLVDQLKIEKRTMQTQLTTLNDQLNDLKTLRKNFDLLNTENDKLNQTLKQLQISFARERSQISETNREQLEQLRSEYENRIKNLEEELANQRNIVANHHHHQRQSSDDSNSVINSNTSFEEIKEENCSIRSNVSSSLERNFLEEILSTGSKSPTPANGQNFDNLTHLLAESETNINLLSEQNRVLKEEIRRLHRSIDRMDIANNLEYLKNVLLKFMTIKRQDEKERLINVLSIILKLTTEETAIFNEFLPENLPNSNKSLTSSWNLWQWS</sequence>
<dbReference type="EMBL" id="SDOV01000004">
    <property type="protein sequence ID" value="KAH7641497.1"/>
    <property type="molecule type" value="Genomic_DNA"/>
</dbReference>
<evidence type="ECO:0000256" key="6">
    <source>
        <dbReference type="SAM" id="Coils"/>
    </source>
</evidence>
<dbReference type="PANTHER" id="PTHR23157">
    <property type="entry name" value="GRIP AND COILED-COIL DOMAIN-CONTAINING PROTEIN 1"/>
    <property type="match status" value="1"/>
</dbReference>
<reference evidence="10" key="4">
    <citation type="journal article" date="2022" name="Res Sq">
        <title>Comparative Genomics Reveals Insights into the Divergent Evolution of Astigmatic Mites and Household Pest Adaptations.</title>
        <authorList>
            <person name="Xiong Q."/>
            <person name="Wan A.T.-Y."/>
            <person name="Liu X.-Y."/>
            <person name="Fung C.S.-H."/>
            <person name="Xiao X."/>
            <person name="Malainual N."/>
            <person name="Hou J."/>
            <person name="Wang L."/>
            <person name="Wang M."/>
            <person name="Yang K."/>
            <person name="Cui Y."/>
            <person name="Leung E."/>
            <person name="Nong W."/>
            <person name="Shin S.-K."/>
            <person name="Au S."/>
            <person name="Jeong K.Y."/>
            <person name="Chew F.T."/>
            <person name="Hui J."/>
            <person name="Leung T.F."/>
            <person name="Tungtrongchitr A."/>
            <person name="Zhong N."/>
            <person name="Liu Z."/>
            <person name="Tsui S."/>
        </authorList>
    </citation>
    <scope>NUCLEOTIDE SEQUENCE</scope>
    <source>
        <strain evidence="10">Derf</strain>
        <tissue evidence="10">Whole organism</tissue>
    </source>
</reference>
<feature type="region of interest" description="Disordered" evidence="7">
    <location>
        <begin position="1"/>
        <end position="42"/>
    </location>
</feature>
<dbReference type="PROSITE" id="PS50913">
    <property type="entry name" value="GRIP"/>
    <property type="match status" value="1"/>
</dbReference>
<feature type="coiled-coil region" evidence="6">
    <location>
        <begin position="169"/>
        <end position="332"/>
    </location>
</feature>
<comment type="subcellular location">
    <subcellularLocation>
        <location evidence="2">Cytoplasm</location>
    </subcellularLocation>
    <subcellularLocation>
        <location evidence="1">Endomembrane system</location>
        <topology evidence="1">Peripheral membrane protein</topology>
    </subcellularLocation>
</comment>
<evidence type="ECO:0000259" key="8">
    <source>
        <dbReference type="PROSITE" id="PS50913"/>
    </source>
</evidence>
<feature type="coiled-coil region" evidence="6">
    <location>
        <begin position="558"/>
        <end position="585"/>
    </location>
</feature>